<dbReference type="VEuPathDB" id="FungiDB:PYU1_G007248"/>
<protein>
    <submittedName>
        <fullName evidence="1">Uncharacterized protein</fullName>
    </submittedName>
</protein>
<name>K3WQM1_GLOUD</name>
<reference evidence="1" key="3">
    <citation type="submission" date="2015-02" db="UniProtKB">
        <authorList>
            <consortium name="EnsemblProtists"/>
        </authorList>
    </citation>
    <scope>IDENTIFICATION</scope>
    <source>
        <strain evidence="1">DAOM BR144</strain>
    </source>
</reference>
<reference evidence="2" key="1">
    <citation type="journal article" date="2010" name="Genome Biol.">
        <title>Genome sequence of the necrotrophic plant pathogen Pythium ultimum reveals original pathogenicity mechanisms and effector repertoire.</title>
        <authorList>
            <person name="Levesque C.A."/>
            <person name="Brouwer H."/>
            <person name="Cano L."/>
            <person name="Hamilton J.P."/>
            <person name="Holt C."/>
            <person name="Huitema E."/>
            <person name="Raffaele S."/>
            <person name="Robideau G.P."/>
            <person name="Thines M."/>
            <person name="Win J."/>
            <person name="Zerillo M.M."/>
            <person name="Beakes G.W."/>
            <person name="Boore J.L."/>
            <person name="Busam D."/>
            <person name="Dumas B."/>
            <person name="Ferriera S."/>
            <person name="Fuerstenberg S.I."/>
            <person name="Gachon C.M."/>
            <person name="Gaulin E."/>
            <person name="Govers F."/>
            <person name="Grenville-Briggs L."/>
            <person name="Horner N."/>
            <person name="Hostetler J."/>
            <person name="Jiang R.H."/>
            <person name="Johnson J."/>
            <person name="Krajaejun T."/>
            <person name="Lin H."/>
            <person name="Meijer H.J."/>
            <person name="Moore B."/>
            <person name="Morris P."/>
            <person name="Phuntmart V."/>
            <person name="Puiu D."/>
            <person name="Shetty J."/>
            <person name="Stajich J.E."/>
            <person name="Tripathy S."/>
            <person name="Wawra S."/>
            <person name="van West P."/>
            <person name="Whitty B.R."/>
            <person name="Coutinho P.M."/>
            <person name="Henrissat B."/>
            <person name="Martin F."/>
            <person name="Thomas P.D."/>
            <person name="Tyler B.M."/>
            <person name="De Vries R.P."/>
            <person name="Kamoun S."/>
            <person name="Yandell M."/>
            <person name="Tisserat N."/>
            <person name="Buell C.R."/>
        </authorList>
    </citation>
    <scope>NUCLEOTIDE SEQUENCE</scope>
    <source>
        <strain evidence="2">DAOM:BR144</strain>
    </source>
</reference>
<dbReference type="eggNOG" id="ENOG502T1GQ">
    <property type="taxonomic scope" value="Eukaryota"/>
</dbReference>
<sequence>MFPAHDGSITTVTRSAIRTFLQAKGFEVSDSAISRIKQSIDDKLHGDRLESYQKVESCFTIMSSKNLGSVWCFDKELDGHTFQRACFFPNAGIYAARVAKHLYGFDDELAWRLFGRHN</sequence>
<evidence type="ECO:0000313" key="1">
    <source>
        <dbReference type="EnsemblProtists" id="PYU1_T007263"/>
    </source>
</evidence>
<accession>K3WQM1</accession>
<dbReference type="InParanoid" id="K3WQM1"/>
<dbReference type="OMA" id="ESCFTIM"/>
<dbReference type="AlphaFoldDB" id="K3WQM1"/>
<organism evidence="1 2">
    <name type="scientific">Globisporangium ultimum (strain ATCC 200006 / CBS 805.95 / DAOM BR144)</name>
    <name type="common">Pythium ultimum</name>
    <dbReference type="NCBI Taxonomy" id="431595"/>
    <lineage>
        <taxon>Eukaryota</taxon>
        <taxon>Sar</taxon>
        <taxon>Stramenopiles</taxon>
        <taxon>Oomycota</taxon>
        <taxon>Peronosporomycetes</taxon>
        <taxon>Pythiales</taxon>
        <taxon>Pythiaceae</taxon>
        <taxon>Globisporangium</taxon>
    </lineage>
</organism>
<dbReference type="EMBL" id="GL376629">
    <property type="status" value="NOT_ANNOTATED_CDS"/>
    <property type="molecule type" value="Genomic_DNA"/>
</dbReference>
<dbReference type="Proteomes" id="UP000019132">
    <property type="component" value="Unassembled WGS sequence"/>
</dbReference>
<dbReference type="HOGENOM" id="CLU_2077787_0_0_1"/>
<keyword evidence="2" id="KW-1185">Reference proteome</keyword>
<evidence type="ECO:0000313" key="2">
    <source>
        <dbReference type="Proteomes" id="UP000019132"/>
    </source>
</evidence>
<dbReference type="EnsemblProtists" id="PYU1_T007263">
    <property type="protein sequence ID" value="PYU1_T007263"/>
    <property type="gene ID" value="PYU1_G007248"/>
</dbReference>
<reference evidence="2" key="2">
    <citation type="submission" date="2010-04" db="EMBL/GenBank/DDBJ databases">
        <authorList>
            <person name="Buell R."/>
            <person name="Hamilton J."/>
            <person name="Hostetler J."/>
        </authorList>
    </citation>
    <scope>NUCLEOTIDE SEQUENCE [LARGE SCALE GENOMIC DNA]</scope>
    <source>
        <strain evidence="2">DAOM:BR144</strain>
    </source>
</reference>
<proteinExistence type="predicted"/>